<evidence type="ECO:0000313" key="2">
    <source>
        <dbReference type="Proteomes" id="UP000747110"/>
    </source>
</evidence>
<comment type="caution">
    <text evidence="1">The sequence shown here is derived from an EMBL/GenBank/DDBJ whole genome shotgun (WGS) entry which is preliminary data.</text>
</comment>
<feature type="non-terminal residue" evidence="1">
    <location>
        <position position="1"/>
    </location>
</feature>
<dbReference type="OrthoDB" id="10539837at2759"/>
<dbReference type="Proteomes" id="UP000747110">
    <property type="component" value="Unassembled WGS sequence"/>
</dbReference>
<sequence length="225" mass="23224">HRQGSSGGAAGISGSGSGGVTLYDNEDHELYSHVFHVGDEMGAGMLVLEVSYTQLTPHEATVATTAPATQLTAAMEDLECRRRDLSDAAVAASAVVTGVPDPRIAVAQSVITRATGGGGNFTNAAVQPCDTASGGRRVRLELGALWPGGPSRAVHRSVAADEKAVLTVRVLQLRVLAGGSNRRPAEGVSPFLELAVTDPSGRVLAVRRTSVRHNSGPVTGWAEEP</sequence>
<organism evidence="1 2">
    <name type="scientific">Volvox reticuliferus</name>
    <dbReference type="NCBI Taxonomy" id="1737510"/>
    <lineage>
        <taxon>Eukaryota</taxon>
        <taxon>Viridiplantae</taxon>
        <taxon>Chlorophyta</taxon>
        <taxon>core chlorophytes</taxon>
        <taxon>Chlorophyceae</taxon>
        <taxon>CS clade</taxon>
        <taxon>Chlamydomonadales</taxon>
        <taxon>Volvocaceae</taxon>
        <taxon>Volvox</taxon>
    </lineage>
</organism>
<protein>
    <recommendedName>
        <fullName evidence="3">C2 domain-containing protein</fullName>
    </recommendedName>
</protein>
<dbReference type="EMBL" id="BNCP01000027">
    <property type="protein sequence ID" value="GIL83806.1"/>
    <property type="molecule type" value="Genomic_DNA"/>
</dbReference>
<reference evidence="1" key="1">
    <citation type="journal article" date="2021" name="Proc. Natl. Acad. Sci. U.S.A.">
        <title>Three genomes in the algal genus Volvox reveal the fate of a haploid sex-determining region after a transition to homothallism.</title>
        <authorList>
            <person name="Yamamoto K."/>
            <person name="Hamaji T."/>
            <person name="Kawai-Toyooka H."/>
            <person name="Matsuzaki R."/>
            <person name="Takahashi F."/>
            <person name="Nishimura Y."/>
            <person name="Kawachi M."/>
            <person name="Noguchi H."/>
            <person name="Minakuchi Y."/>
            <person name="Umen J.G."/>
            <person name="Toyoda A."/>
            <person name="Nozaki H."/>
        </authorList>
    </citation>
    <scope>NUCLEOTIDE SEQUENCE</scope>
    <source>
        <strain evidence="1">NIES-3786</strain>
    </source>
</reference>
<dbReference type="AlphaFoldDB" id="A0A8J4CL37"/>
<name>A0A8J4CL37_9CHLO</name>
<proteinExistence type="predicted"/>
<evidence type="ECO:0008006" key="3">
    <source>
        <dbReference type="Google" id="ProtNLM"/>
    </source>
</evidence>
<keyword evidence="2" id="KW-1185">Reference proteome</keyword>
<gene>
    <name evidence="1" type="ORF">Vretifemale_12496</name>
</gene>
<feature type="non-terminal residue" evidence="1">
    <location>
        <position position="225"/>
    </location>
</feature>
<accession>A0A8J4CL37</accession>
<evidence type="ECO:0000313" key="1">
    <source>
        <dbReference type="EMBL" id="GIL83806.1"/>
    </source>
</evidence>